<dbReference type="PANTHER" id="PTHR11353">
    <property type="entry name" value="CHAPERONIN"/>
    <property type="match status" value="1"/>
</dbReference>
<dbReference type="InterPro" id="IPR027409">
    <property type="entry name" value="GroEL-like_apical_dom_sf"/>
</dbReference>
<dbReference type="InterPro" id="IPR027410">
    <property type="entry name" value="TCP-1-like_intermed_sf"/>
</dbReference>
<dbReference type="GeneID" id="857548"/>
<reference evidence="6 7" key="1">
    <citation type="journal article" date="2001" name="Nature">
        <title>The highly reduced genome of an enslaved algal nucleus.</title>
        <authorList>
            <person name="Douglas S."/>
            <person name="Zauner S."/>
            <person name="Fraunholz M."/>
            <person name="Beaton M."/>
            <person name="Penny S."/>
            <person name="Deng L."/>
            <person name="Wu X."/>
            <person name="Reith M."/>
            <person name="Cavalier-Smith T."/>
            <person name="Maier U."/>
        </authorList>
    </citation>
    <scope>NUCLEOTIDE SEQUENCE [LARGE SCALE GENOMIC DNA]</scope>
</reference>
<dbReference type="InterPro" id="IPR027413">
    <property type="entry name" value="GROEL-like_equatorial_sf"/>
</dbReference>
<keyword evidence="3 5" id="KW-0067">ATP-binding</keyword>
<dbReference type="Pfam" id="PF00118">
    <property type="entry name" value="Cpn60_TCP1"/>
    <property type="match status" value="1"/>
</dbReference>
<dbReference type="EMBL" id="AJ010592">
    <property type="protein sequence ID" value="CAB40401.1"/>
    <property type="molecule type" value="Genomic_DNA"/>
</dbReference>
<dbReference type="InterPro" id="IPR017998">
    <property type="entry name" value="Chaperone_TCP-1"/>
</dbReference>
<dbReference type="GO" id="GO:0016887">
    <property type="term" value="F:ATP hydrolysis activity"/>
    <property type="evidence" value="ECO:0007669"/>
    <property type="project" value="InterPro"/>
</dbReference>
<dbReference type="PIR" id="B90103">
    <property type="entry name" value="B90103"/>
</dbReference>
<accession>Q9XG35</accession>
<organism evidence="6 7">
    <name type="scientific">Guillardia theta</name>
    <name type="common">Cryptophyte</name>
    <name type="synonym">Cryptomonas phi</name>
    <dbReference type="NCBI Taxonomy" id="55529"/>
    <lineage>
        <taxon>Eukaryota</taxon>
        <taxon>Cryptophyceae</taxon>
        <taxon>Pyrenomonadales</taxon>
        <taxon>Geminigeraceae</taxon>
        <taxon>Guillardia</taxon>
    </lineage>
</organism>
<dbReference type="Gene3D" id="3.30.260.10">
    <property type="entry name" value="TCP-1-like chaperonin intermediate domain"/>
    <property type="match status" value="1"/>
</dbReference>
<dbReference type="SUPFAM" id="SSF54849">
    <property type="entry name" value="GroEL-intermediate domain like"/>
    <property type="match status" value="1"/>
</dbReference>
<dbReference type="SUPFAM" id="SSF48592">
    <property type="entry name" value="GroEL equatorial domain-like"/>
    <property type="match status" value="1"/>
</dbReference>
<dbReference type="GO" id="GO:0000428">
    <property type="term" value="C:DNA-directed RNA polymerase complex"/>
    <property type="evidence" value="ECO:0007669"/>
    <property type="project" value="UniProtKB-KW"/>
</dbReference>
<dbReference type="InterPro" id="IPR002423">
    <property type="entry name" value="Cpn60/GroEL/TCP-1"/>
</dbReference>
<dbReference type="Gene3D" id="1.10.560.10">
    <property type="entry name" value="GroEL-like equatorial domain"/>
    <property type="match status" value="1"/>
</dbReference>
<dbReference type="AlphaFoldDB" id="Q9XG35"/>
<evidence type="ECO:0000256" key="3">
    <source>
        <dbReference type="ARBA" id="ARBA00022840"/>
    </source>
</evidence>
<dbReference type="RefSeq" id="XP_001713185.1">
    <property type="nucleotide sequence ID" value="XM_001713133.1"/>
</dbReference>
<dbReference type="GO" id="GO:0051082">
    <property type="term" value="F:unfolded protein binding"/>
    <property type="evidence" value="ECO:0007669"/>
    <property type="project" value="InterPro"/>
</dbReference>
<evidence type="ECO:0000313" key="6">
    <source>
        <dbReference type="EMBL" id="CAB40401.1"/>
    </source>
</evidence>
<dbReference type="PROSITE" id="PS00750">
    <property type="entry name" value="TCP1_1"/>
    <property type="match status" value="1"/>
</dbReference>
<dbReference type="Proteomes" id="UP000242167">
    <property type="component" value="Nucleomorph 2"/>
</dbReference>
<evidence type="ECO:0000256" key="1">
    <source>
        <dbReference type="ARBA" id="ARBA00008020"/>
    </source>
</evidence>
<dbReference type="GO" id="GO:0140662">
    <property type="term" value="F:ATP-dependent protein folding chaperone"/>
    <property type="evidence" value="ECO:0007669"/>
    <property type="project" value="InterPro"/>
</dbReference>
<dbReference type="Gene3D" id="3.50.7.10">
    <property type="entry name" value="GroEL"/>
    <property type="match status" value="1"/>
</dbReference>
<sequence>MDETFNLITTVSRILRTSYGPRSLLKMILDKNGNIILSHNGNSILREINSDHPFLKILLELSSNQEFECGDGTKEVLILTSEVISNCQILIKKTIPTWKIINSLNELFNNSISLLSHELSINLNLINSKLLNKIIRSSISTKLSKKYSKLITFLSIKSFPFQIRKRDISNYFNFIKIEKFYYGQIENSEVFDGLIICKNICHSKMRRRIINPKIILLDCPIDIKKTNNVSDIEITNSQNFEKIVESEQDYIIYLCKILVNFKPDVIISEKNINDIAIHYFFKHNISTLQRIKKTDISRLSILCGARVVSSIENIEFSDIGIINTFYINKIGDEYYSNFKNDESSIFRTLIIYGPSRESVDELESNIKKSHCILKSILTEAKFTSGGGSIEMYLSTSYSKNKNIVNKNDLVIKYLASSFQIIPKILIQNSGVDVNSIFSKLSVLHKYGKYYYGVDGIQGLVVDTRKLGLIGPLLVKTQVIKLVFELTMMYIKIDNILNFKSFN</sequence>
<dbReference type="GO" id="GO:0005524">
    <property type="term" value="F:ATP binding"/>
    <property type="evidence" value="ECO:0007669"/>
    <property type="project" value="UniProtKB-KW"/>
</dbReference>
<proteinExistence type="inferred from homology"/>
<dbReference type="SUPFAM" id="SSF52029">
    <property type="entry name" value="GroEL apical domain-like"/>
    <property type="match status" value="1"/>
</dbReference>
<gene>
    <name evidence="6" type="primary">tcpG</name>
</gene>
<comment type="similarity">
    <text evidence="1 5">Belongs to the TCP-1 chaperonin family.</text>
</comment>
<evidence type="ECO:0000313" key="7">
    <source>
        <dbReference type="Proteomes" id="UP000242167"/>
    </source>
</evidence>
<evidence type="ECO:0000256" key="2">
    <source>
        <dbReference type="ARBA" id="ARBA00022741"/>
    </source>
</evidence>
<evidence type="ECO:0000256" key="5">
    <source>
        <dbReference type="RuleBase" id="RU004187"/>
    </source>
</evidence>
<protein>
    <submittedName>
        <fullName evidence="6">T-complex protein gamma SU</fullName>
    </submittedName>
</protein>
<keyword evidence="2 5" id="KW-0547">Nucleotide-binding</keyword>
<dbReference type="InterPro" id="IPR002194">
    <property type="entry name" value="Chaperonin_TCP-1_CS"/>
</dbReference>
<evidence type="ECO:0000256" key="4">
    <source>
        <dbReference type="ARBA" id="ARBA00023186"/>
    </source>
</evidence>
<dbReference type="PRINTS" id="PR00304">
    <property type="entry name" value="TCOMPLEXTCP1"/>
</dbReference>
<keyword evidence="4 5" id="KW-0143">Chaperone</keyword>
<name>Q9XG35_GUITH</name>